<sequence length="1242" mass="140256">MSHPHDVCADLRCTTCCDEPSGALVDTFDVEPLSLPRKMSPSKNTVYNKKQKTNPSPLTLSSTAHVLTSTPPDGTKYQQPQAPDFIDMPSPALVPKALTVSAVLSRSGQVHALPSRQNSLNESTNTLRKRFSTSSSQSVSETQTLEEFPFDPKKKQNQADDLMSMMPSIFRDLWRQGTEHFLSNKNEGESGGASRSQRAGKYHTGSALEAIGALFLREDSAGRLDQLSLNRSKNAKRASVSQMDLPLWIRHIEAGPLILFAQHTGSRIANWFRQMTQTEQNKKPTPIQPWFTDDDDLPETPLLMPGGFVRDDSDSLMLPPPLLDDQSNDAWSFEGLLGVRRMREQLQRKQYLDAMSKRNRPAHRVDAWTAFTNFVRSAKASEARAASAQARRRSLDVPDKYKNLGWLWPHGSRKGASSTTTFSASQPLSEVQMHGQAACDDALCARPHTKTKDDQTLSFHRSETWRASRRMSLESLDLAMSHEQERENHLAGHSFCQRITPKSMLMQQDTASMTSGVSSLLRESRSSVAADTTTLGVMWILWSYVFVSVAFVPDFVVFFLAHTLDLVMDSFEFLSYAVWFIRWVWRNVMGETVLGRICIEAYFMFQNEWEHVIREDHEESANRMRLVFGIPLSFRPRGISTFQVLRGFIELACIQSVTREQYQREGAGLVRLEYWHKPETASFCSPAASVKHTPVSVASGENTPARCEEHVSSRQAYEHGNKCKVMNIRYGGEEYDNQEDYDDDDDNDDLVVTSQSVDILELSRSQHASTGGGDAPSYSRDYSRVLWDEDNSMLVRNIKWASQLAMSAYGLRVLIVDLPPVFTPSGKQLPRQTFAHLSRLKADDVLHADIQTLDLEATYAPTFYVVRDMRRKVVCVAVRGTQSFADIVVDLDMKTEDITSSLAEWRGIPVDENTERYLYHAGIWRAAKTLVSPGSTLFRKLCETLHEHKDFGLVFVGHSLGGAIASAATILLSEYHIDAPGTDPRKGIWRTTSQDGFPGGRPIRAITFAHPSTLSHTLNKRTTYGSVPLVVNVILGSDIIPRFGHGQLRELRRVLGALTRVRRRRDMVATTISSNPKHMQEDQEFSVHIVRRFWDWLSICRTEKPDAVMLDRKKRLEDLFWRLRCEVEKDLYVQAKNRFEQALAQHMLASSVPLSPWVRAERYDAPLHTLSARRQRLDYATLKSETVQGGVLVPAGRNLWLSNGELYDITNPLAFFSLPVLHFSMFADHFPAAYEEAILALK</sequence>
<comment type="catalytic activity">
    <reaction evidence="13">
        <text>a 1,2-diacyl-sn-glycerol + H2O = a 2-acylglycerol + a fatty acid + H(+)</text>
        <dbReference type="Rhea" id="RHEA:33275"/>
        <dbReference type="ChEBI" id="CHEBI:15377"/>
        <dbReference type="ChEBI" id="CHEBI:15378"/>
        <dbReference type="ChEBI" id="CHEBI:17389"/>
        <dbReference type="ChEBI" id="CHEBI:17815"/>
        <dbReference type="ChEBI" id="CHEBI:28868"/>
        <dbReference type="EC" id="3.1.1.116"/>
    </reaction>
    <physiologicalReaction direction="left-to-right" evidence="13">
        <dbReference type="Rhea" id="RHEA:33276"/>
    </physiologicalReaction>
</comment>
<dbReference type="InParanoid" id="A8PSL6"/>
<feature type="compositionally biased region" description="Polar residues" evidence="17">
    <location>
        <begin position="41"/>
        <end position="63"/>
    </location>
</feature>
<dbReference type="GO" id="GO:0046340">
    <property type="term" value="P:diacylglycerol catabolic process"/>
    <property type="evidence" value="ECO:0007669"/>
    <property type="project" value="TreeGrafter"/>
</dbReference>
<keyword evidence="20" id="KW-1185">Reference proteome</keyword>
<name>A8PSL6_MALGO</name>
<dbReference type="EMBL" id="AAYY01000001">
    <property type="protein sequence ID" value="EDP45290.1"/>
    <property type="molecule type" value="Genomic_DNA"/>
</dbReference>
<dbReference type="CDD" id="cd00519">
    <property type="entry name" value="Lipase_3"/>
    <property type="match status" value="1"/>
</dbReference>
<evidence type="ECO:0000256" key="7">
    <source>
        <dbReference type="ARBA" id="ARBA00022801"/>
    </source>
</evidence>
<feature type="region of interest" description="Disordered" evidence="17">
    <location>
        <begin position="182"/>
        <end position="201"/>
    </location>
</feature>
<evidence type="ECO:0000256" key="2">
    <source>
        <dbReference type="ARBA" id="ARBA00004651"/>
    </source>
</evidence>
<evidence type="ECO:0000256" key="9">
    <source>
        <dbReference type="ARBA" id="ARBA00022963"/>
    </source>
</evidence>
<evidence type="ECO:0000256" key="6">
    <source>
        <dbReference type="ARBA" id="ARBA00022723"/>
    </source>
</evidence>
<dbReference type="Proteomes" id="UP000008837">
    <property type="component" value="Unassembled WGS sequence"/>
</dbReference>
<keyword evidence="3" id="KW-1003">Cell membrane</keyword>
<dbReference type="Pfam" id="PF01764">
    <property type="entry name" value="Lipase_3"/>
    <property type="match status" value="1"/>
</dbReference>
<keyword evidence="8" id="KW-0106">Calcium</keyword>
<evidence type="ECO:0000256" key="15">
    <source>
        <dbReference type="ARBA" id="ARBA00047591"/>
    </source>
</evidence>
<dbReference type="OrthoDB" id="438440at2759"/>
<evidence type="ECO:0000313" key="20">
    <source>
        <dbReference type="Proteomes" id="UP000008837"/>
    </source>
</evidence>
<dbReference type="OMA" id="FQNEWEH"/>
<organism evidence="19 20">
    <name type="scientific">Malassezia globosa (strain ATCC MYA-4612 / CBS 7966)</name>
    <name type="common">Dandruff-associated fungus</name>
    <dbReference type="NCBI Taxonomy" id="425265"/>
    <lineage>
        <taxon>Eukaryota</taxon>
        <taxon>Fungi</taxon>
        <taxon>Dikarya</taxon>
        <taxon>Basidiomycota</taxon>
        <taxon>Ustilaginomycotina</taxon>
        <taxon>Malasseziomycetes</taxon>
        <taxon>Malasseziales</taxon>
        <taxon>Malasseziaceae</taxon>
        <taxon>Malassezia</taxon>
    </lineage>
</organism>
<dbReference type="STRING" id="425265.A8PSL6"/>
<feature type="region of interest" description="Disordered" evidence="17">
    <location>
        <begin position="113"/>
        <end position="158"/>
    </location>
</feature>
<dbReference type="Gene3D" id="3.40.50.1820">
    <property type="entry name" value="alpha/beta hydrolase"/>
    <property type="match status" value="1"/>
</dbReference>
<feature type="region of interest" description="Disordered" evidence="17">
    <location>
        <begin position="35"/>
        <end position="63"/>
    </location>
</feature>
<comment type="caution">
    <text evidence="19">The sequence shown here is derived from an EMBL/GenBank/DDBJ whole genome shotgun (WGS) entry which is preliminary data.</text>
</comment>
<dbReference type="PANTHER" id="PTHR45792:SF8">
    <property type="entry name" value="DIACYLGLYCEROL LIPASE-ALPHA"/>
    <property type="match status" value="1"/>
</dbReference>
<dbReference type="RefSeq" id="XP_001732504.1">
    <property type="nucleotide sequence ID" value="XM_001732452.1"/>
</dbReference>
<evidence type="ECO:0000313" key="19">
    <source>
        <dbReference type="EMBL" id="EDP45290.1"/>
    </source>
</evidence>
<keyword evidence="5" id="KW-0812">Transmembrane</keyword>
<evidence type="ECO:0000256" key="4">
    <source>
        <dbReference type="ARBA" id="ARBA00022553"/>
    </source>
</evidence>
<evidence type="ECO:0000256" key="16">
    <source>
        <dbReference type="ARBA" id="ARBA00048461"/>
    </source>
</evidence>
<dbReference type="PANTHER" id="PTHR45792">
    <property type="entry name" value="DIACYLGLYCEROL LIPASE HOMOLOG-RELATED"/>
    <property type="match status" value="1"/>
</dbReference>
<dbReference type="VEuPathDB" id="FungiDB:MGL_0279"/>
<reference evidence="19 20" key="1">
    <citation type="journal article" date="2007" name="Proc. Natl. Acad. Sci. U.S.A.">
        <title>Dandruff-associated Malassezia genomes reveal convergent and divergent virulence traits shared with plant and human fungal pathogens.</title>
        <authorList>
            <person name="Xu J."/>
            <person name="Saunders C.W."/>
            <person name="Hu P."/>
            <person name="Grant R.A."/>
            <person name="Boekhout T."/>
            <person name="Kuramae E.E."/>
            <person name="Kronstad J.W."/>
            <person name="Deangelis Y.M."/>
            <person name="Reeder N.L."/>
            <person name="Johnstone K.R."/>
            <person name="Leland M."/>
            <person name="Fieno A.M."/>
            <person name="Begley W.M."/>
            <person name="Sun Y."/>
            <person name="Lacey M.P."/>
            <person name="Chaudhary T."/>
            <person name="Keough T."/>
            <person name="Chu L."/>
            <person name="Sears R."/>
            <person name="Yuan B."/>
            <person name="Dawson T.L.Jr."/>
        </authorList>
    </citation>
    <scope>NUCLEOTIDE SEQUENCE [LARGE SCALE GENOMIC DNA]</scope>
    <source>
        <strain evidence="20">ATCC MYA-4612 / CBS 7966</strain>
    </source>
</reference>
<protein>
    <recommendedName>
        <fullName evidence="14">sn-1-specific diacylglycerol lipase</fullName>
        <ecNumber evidence="14">3.1.1.116</ecNumber>
    </recommendedName>
</protein>
<feature type="domain" description="Fungal lipase-type" evidence="18">
    <location>
        <begin position="876"/>
        <end position="1043"/>
    </location>
</feature>
<keyword evidence="4" id="KW-0597">Phosphoprotein</keyword>
<proteinExistence type="predicted"/>
<dbReference type="GO" id="GO:0016298">
    <property type="term" value="F:lipase activity"/>
    <property type="evidence" value="ECO:0007669"/>
    <property type="project" value="TreeGrafter"/>
</dbReference>
<comment type="cofactor">
    <cofactor evidence="1">
        <name>Ca(2+)</name>
        <dbReference type="ChEBI" id="CHEBI:29108"/>
    </cofactor>
</comment>
<evidence type="ECO:0000256" key="3">
    <source>
        <dbReference type="ARBA" id="ARBA00022475"/>
    </source>
</evidence>
<evidence type="ECO:0000256" key="5">
    <source>
        <dbReference type="ARBA" id="ARBA00022692"/>
    </source>
</evidence>
<dbReference type="GO" id="GO:0046872">
    <property type="term" value="F:metal ion binding"/>
    <property type="evidence" value="ECO:0007669"/>
    <property type="project" value="UniProtKB-KW"/>
</dbReference>
<evidence type="ECO:0000256" key="17">
    <source>
        <dbReference type="SAM" id="MobiDB-lite"/>
    </source>
</evidence>
<evidence type="ECO:0000256" key="13">
    <source>
        <dbReference type="ARBA" id="ARBA00024531"/>
    </source>
</evidence>
<dbReference type="GO" id="GO:0005886">
    <property type="term" value="C:plasma membrane"/>
    <property type="evidence" value="ECO:0007669"/>
    <property type="project" value="UniProtKB-SubCell"/>
</dbReference>
<dbReference type="InterPro" id="IPR029058">
    <property type="entry name" value="AB_hydrolase_fold"/>
</dbReference>
<keyword evidence="7" id="KW-0378">Hydrolase</keyword>
<dbReference type="KEGG" id="mgl:MGL_0279"/>
<dbReference type="GeneID" id="5856810"/>
<gene>
    <name evidence="19" type="ORF">MGL_0279</name>
</gene>
<accession>A8PSL6</accession>
<dbReference type="InterPro" id="IPR052214">
    <property type="entry name" value="DAG_Lipase-Related"/>
</dbReference>
<evidence type="ECO:0000256" key="12">
    <source>
        <dbReference type="ARBA" id="ARBA00023136"/>
    </source>
</evidence>
<dbReference type="SUPFAM" id="SSF53474">
    <property type="entry name" value="alpha/beta-Hydrolases"/>
    <property type="match status" value="1"/>
</dbReference>
<comment type="catalytic activity">
    <reaction evidence="15">
        <text>a diacylglycerol + H2O = a monoacylglycerol + a fatty acid + H(+)</text>
        <dbReference type="Rhea" id="RHEA:32731"/>
        <dbReference type="ChEBI" id="CHEBI:15377"/>
        <dbReference type="ChEBI" id="CHEBI:15378"/>
        <dbReference type="ChEBI" id="CHEBI:17408"/>
        <dbReference type="ChEBI" id="CHEBI:18035"/>
        <dbReference type="ChEBI" id="CHEBI:28868"/>
    </reaction>
</comment>
<evidence type="ECO:0000256" key="14">
    <source>
        <dbReference type="ARBA" id="ARBA00026104"/>
    </source>
</evidence>
<dbReference type="EC" id="3.1.1.116" evidence="14"/>
<comment type="catalytic activity">
    <reaction evidence="16">
        <text>a monoacylglycerol + H2O = glycerol + a fatty acid + H(+)</text>
        <dbReference type="Rhea" id="RHEA:15245"/>
        <dbReference type="ChEBI" id="CHEBI:15377"/>
        <dbReference type="ChEBI" id="CHEBI:15378"/>
        <dbReference type="ChEBI" id="CHEBI:17408"/>
        <dbReference type="ChEBI" id="CHEBI:17754"/>
        <dbReference type="ChEBI" id="CHEBI:28868"/>
    </reaction>
</comment>
<feature type="compositionally biased region" description="Low complexity" evidence="17">
    <location>
        <begin position="132"/>
        <end position="147"/>
    </location>
</feature>
<keyword evidence="6" id="KW-0479">Metal-binding</keyword>
<evidence type="ECO:0000259" key="18">
    <source>
        <dbReference type="Pfam" id="PF01764"/>
    </source>
</evidence>
<keyword evidence="10" id="KW-1133">Transmembrane helix</keyword>
<comment type="subcellular location">
    <subcellularLocation>
        <location evidence="2">Cell membrane</location>
        <topology evidence="2">Multi-pass membrane protein</topology>
    </subcellularLocation>
</comment>
<keyword evidence="9" id="KW-0442">Lipid degradation</keyword>
<feature type="compositionally biased region" description="Polar residues" evidence="17">
    <location>
        <begin position="115"/>
        <end position="126"/>
    </location>
</feature>
<keyword evidence="12" id="KW-0472">Membrane</keyword>
<dbReference type="AlphaFoldDB" id="A8PSL6"/>
<evidence type="ECO:0000256" key="1">
    <source>
        <dbReference type="ARBA" id="ARBA00001913"/>
    </source>
</evidence>
<evidence type="ECO:0000256" key="8">
    <source>
        <dbReference type="ARBA" id="ARBA00022837"/>
    </source>
</evidence>
<evidence type="ECO:0000256" key="11">
    <source>
        <dbReference type="ARBA" id="ARBA00023098"/>
    </source>
</evidence>
<dbReference type="GO" id="GO:0019369">
    <property type="term" value="P:arachidonate metabolic process"/>
    <property type="evidence" value="ECO:0007669"/>
    <property type="project" value="TreeGrafter"/>
</dbReference>
<keyword evidence="11" id="KW-0443">Lipid metabolism</keyword>
<evidence type="ECO:0000256" key="10">
    <source>
        <dbReference type="ARBA" id="ARBA00022989"/>
    </source>
</evidence>
<dbReference type="InterPro" id="IPR002921">
    <property type="entry name" value="Fungal_lipase-type"/>
</dbReference>